<feature type="signal peptide" evidence="2">
    <location>
        <begin position="1"/>
        <end position="23"/>
    </location>
</feature>
<sequence length="357" mass="38083">MMNLRTRSLPVLLLALVACGGAAPEPASPENASAKEAKAAPATTEPAKPAEPAKPTPAETPELKPSPPTVHVVSNGTAPRKQLRYVFKAGANELLEMNLKMSLGMGMGGDRMGREIKMPTARMVMKIEIAEVLPDGNAKLGAKAERIELLRDVPLDEGPRTQLEQSLASLVGMKAHATVSTRGVTSDMEFELPPNADEKAKANLESMRDTLRELYVPLPEEEVGANAKWDVDARMPISGAMVDVKRTYSVKELKADAVKTDITVAMSAPAKQPMRSIPLPPGMTALLDSLKGEGTGKATTPFARLVGESNMQVTLDMAIDAGNETDRQKLVMHNVTEVTIKPSKAAPANNAAKPKTK</sequence>
<keyword evidence="2" id="KW-0732">Signal</keyword>
<reference evidence="3 4" key="1">
    <citation type="submission" date="2015-08" db="EMBL/GenBank/DDBJ databases">
        <authorList>
            <person name="Babu N.S."/>
            <person name="Beckwith C.J."/>
            <person name="Beseler K.G."/>
            <person name="Brison A."/>
            <person name="Carone J.V."/>
            <person name="Caskin T.P."/>
            <person name="Diamond M."/>
            <person name="Durham M.E."/>
            <person name="Foxe J.M."/>
            <person name="Go M."/>
            <person name="Henderson B.A."/>
            <person name="Jones I.B."/>
            <person name="McGettigan J.A."/>
            <person name="Micheletti S.J."/>
            <person name="Nasrallah M.E."/>
            <person name="Ortiz D."/>
            <person name="Piller C.R."/>
            <person name="Privatt S.R."/>
            <person name="Schneider S.L."/>
            <person name="Sharp S."/>
            <person name="Smith T.C."/>
            <person name="Stanton J.D."/>
            <person name="Ullery H.E."/>
            <person name="Wilson R.J."/>
            <person name="Serrano M.G."/>
            <person name="Buck G."/>
            <person name="Lee V."/>
            <person name="Wang Y."/>
            <person name="Carvalho R."/>
            <person name="Voegtly L."/>
            <person name="Shi R."/>
            <person name="Duckworth R."/>
            <person name="Johnson A."/>
            <person name="Loviza R."/>
            <person name="Walstead R."/>
            <person name="Shah Z."/>
            <person name="Kiflezghi M."/>
            <person name="Wade K."/>
            <person name="Ball S.L."/>
            <person name="Bradley K.W."/>
            <person name="Asai D.J."/>
            <person name="Bowman C.A."/>
            <person name="Russell D.A."/>
            <person name="Pope W.H."/>
            <person name="Jacobs-Sera D."/>
            <person name="Hendrix R.W."/>
            <person name="Hatfull G.F."/>
        </authorList>
    </citation>
    <scope>NUCLEOTIDE SEQUENCE [LARGE SCALE GENOMIC DNA]</scope>
    <source>
        <strain evidence="3 4">DSM 27648</strain>
    </source>
</reference>
<dbReference type="AlphaFoldDB" id="A0A0K1PR99"/>
<evidence type="ECO:0000256" key="1">
    <source>
        <dbReference type="SAM" id="MobiDB-lite"/>
    </source>
</evidence>
<dbReference type="EMBL" id="CP012333">
    <property type="protein sequence ID" value="AKU96047.1"/>
    <property type="molecule type" value="Genomic_DNA"/>
</dbReference>
<feature type="region of interest" description="Disordered" evidence="1">
    <location>
        <begin position="23"/>
        <end position="74"/>
    </location>
</feature>
<protein>
    <recommendedName>
        <fullName evidence="5">Lipoprotein</fullName>
    </recommendedName>
</protein>
<evidence type="ECO:0000256" key="2">
    <source>
        <dbReference type="SAM" id="SignalP"/>
    </source>
</evidence>
<dbReference type="PROSITE" id="PS51257">
    <property type="entry name" value="PROKAR_LIPOPROTEIN"/>
    <property type="match status" value="1"/>
</dbReference>
<gene>
    <name evidence="3" type="ORF">AKJ09_02711</name>
</gene>
<dbReference type="KEGG" id="llu:AKJ09_02711"/>
<evidence type="ECO:0008006" key="5">
    <source>
        <dbReference type="Google" id="ProtNLM"/>
    </source>
</evidence>
<evidence type="ECO:0000313" key="3">
    <source>
        <dbReference type="EMBL" id="AKU96047.1"/>
    </source>
</evidence>
<evidence type="ECO:0000313" key="4">
    <source>
        <dbReference type="Proteomes" id="UP000064967"/>
    </source>
</evidence>
<feature type="chain" id="PRO_5005465899" description="Lipoprotein" evidence="2">
    <location>
        <begin position="24"/>
        <end position="357"/>
    </location>
</feature>
<feature type="compositionally biased region" description="Low complexity" evidence="1">
    <location>
        <begin position="23"/>
        <end position="32"/>
    </location>
</feature>
<organism evidence="3 4">
    <name type="scientific">Labilithrix luteola</name>
    <dbReference type="NCBI Taxonomy" id="1391654"/>
    <lineage>
        <taxon>Bacteria</taxon>
        <taxon>Pseudomonadati</taxon>
        <taxon>Myxococcota</taxon>
        <taxon>Polyangia</taxon>
        <taxon>Polyangiales</taxon>
        <taxon>Labilitrichaceae</taxon>
        <taxon>Labilithrix</taxon>
    </lineage>
</organism>
<keyword evidence="4" id="KW-1185">Reference proteome</keyword>
<accession>A0A0K1PR99</accession>
<name>A0A0K1PR99_9BACT</name>
<proteinExistence type="predicted"/>
<dbReference type="Proteomes" id="UP000064967">
    <property type="component" value="Chromosome"/>
</dbReference>